<evidence type="ECO:0000313" key="1">
    <source>
        <dbReference type="EMBL" id="MBA0083596.1"/>
    </source>
</evidence>
<sequence length="67" mass="7391">MFATVVKKLRAFGSADQMPRQCSGFEATTFVEFTELRHRLLNDASANPNAAHQTPIAMNLAVLLANR</sequence>
<comment type="caution">
    <text evidence="1">The sequence shown here is derived from an EMBL/GenBank/DDBJ whole genome shotgun (WGS) entry which is preliminary data.</text>
</comment>
<proteinExistence type="predicted"/>
<dbReference type="AlphaFoldDB" id="A0A7V8SV91"/>
<feature type="non-terminal residue" evidence="1">
    <location>
        <position position="67"/>
    </location>
</feature>
<dbReference type="Proteomes" id="UP000567293">
    <property type="component" value="Unassembled WGS sequence"/>
</dbReference>
<gene>
    <name evidence="1" type="ORF">HRJ53_01230</name>
</gene>
<reference evidence="1" key="1">
    <citation type="submission" date="2020-06" db="EMBL/GenBank/DDBJ databases">
        <title>Legume-microbial interactions unlock mineral nutrients during tropical forest succession.</title>
        <authorList>
            <person name="Epihov D.Z."/>
        </authorList>
    </citation>
    <scope>NUCLEOTIDE SEQUENCE [LARGE SCALE GENOMIC DNA]</scope>
    <source>
        <strain evidence="1">Pan2503</strain>
    </source>
</reference>
<evidence type="ECO:0000313" key="2">
    <source>
        <dbReference type="Proteomes" id="UP000567293"/>
    </source>
</evidence>
<protein>
    <submittedName>
        <fullName evidence="1">Uncharacterized protein</fullName>
    </submittedName>
</protein>
<keyword evidence="2" id="KW-1185">Reference proteome</keyword>
<organism evidence="1 2">
    <name type="scientific">Candidatus Acidiferrum panamense</name>
    <dbReference type="NCBI Taxonomy" id="2741543"/>
    <lineage>
        <taxon>Bacteria</taxon>
        <taxon>Pseudomonadati</taxon>
        <taxon>Acidobacteriota</taxon>
        <taxon>Terriglobia</taxon>
        <taxon>Candidatus Acidiferrales</taxon>
        <taxon>Candidatus Acidiferrum</taxon>
    </lineage>
</organism>
<accession>A0A7V8SV91</accession>
<name>A0A7V8SV91_9BACT</name>
<dbReference type="EMBL" id="JACDQQ010000125">
    <property type="protein sequence ID" value="MBA0083596.1"/>
    <property type="molecule type" value="Genomic_DNA"/>
</dbReference>